<comment type="cofactor">
    <cofactor evidence="3">
        <name>Zn(2+)</name>
        <dbReference type="ChEBI" id="CHEBI:29105"/>
    </cofactor>
</comment>
<protein>
    <submittedName>
        <fullName evidence="10">Aminopeptidase</fullName>
    </submittedName>
</protein>
<comment type="similarity">
    <text evidence="4">Belongs to the peptidase M29 family.</text>
</comment>
<evidence type="ECO:0000256" key="6">
    <source>
        <dbReference type="ARBA" id="ARBA00022670"/>
    </source>
</evidence>
<keyword evidence="9" id="KW-0482">Metalloprotease</keyword>
<evidence type="ECO:0000313" key="10">
    <source>
        <dbReference type="EMBL" id="BCX47201.1"/>
    </source>
</evidence>
<dbReference type="RefSeq" id="WP_338689266.1">
    <property type="nucleotide sequence ID" value="NZ_AP024702.1"/>
</dbReference>
<organism evidence="10 11">
    <name type="scientific">Haloferula helveola</name>
    <dbReference type="NCBI Taxonomy" id="490095"/>
    <lineage>
        <taxon>Bacteria</taxon>
        <taxon>Pseudomonadati</taxon>
        <taxon>Verrucomicrobiota</taxon>
        <taxon>Verrucomicrobiia</taxon>
        <taxon>Verrucomicrobiales</taxon>
        <taxon>Verrucomicrobiaceae</taxon>
        <taxon>Haloferula</taxon>
    </lineage>
</organism>
<name>A0ABM7RAA6_9BACT</name>
<comment type="cofactor">
    <cofactor evidence="2">
        <name>Mg(2+)</name>
        <dbReference type="ChEBI" id="CHEBI:18420"/>
    </cofactor>
</comment>
<keyword evidence="11" id="KW-1185">Reference proteome</keyword>
<dbReference type="Pfam" id="PF02073">
    <property type="entry name" value="Peptidase_M29"/>
    <property type="match status" value="1"/>
</dbReference>
<proteinExistence type="inferred from homology"/>
<reference evidence="10 11" key="1">
    <citation type="submission" date="2021-06" db="EMBL/GenBank/DDBJ databases">
        <title>Complete genome of Haloferula helveola possessing various polysaccharide degrading enzymes.</title>
        <authorList>
            <person name="Takami H."/>
            <person name="Huang C."/>
            <person name="Hamasaki K."/>
        </authorList>
    </citation>
    <scope>NUCLEOTIDE SEQUENCE [LARGE SCALE GENOMIC DNA]</scope>
    <source>
        <strain evidence="10 11">CN-1</strain>
    </source>
</reference>
<sequence length="366" mass="40821">MHDPRVDELAKQLVGYSTSLKRGEKILIDLYDVPDSIGIALIRAARKKGGVPLLRVNQSRLTREMLYGASDDQYKLVSKHLMAEMKDVDAYIAVRGSHNIAESSDVPAASMKLAMKHLRPVLDRRVKKTKWCVLRWPTPSMAQQAGMSTEAFEDFYFRVCLVNYKSLVPAANALKRLMDKTDLVEIKGPGTDLRFSIKDIPAVASAGNCNIPDGEVFTSPVKDSVEGVLSYNAPTIYQGIPFDSVKLTFEKGKIVKAESPGKNREINKILDSDKGARYIGEFALGYNNEIHHPMRDILFDEKIGGSFHFTPGQAYEEADNGNRSQVHWDMVCIQRKDYGGGEIRFDGKLVRKDGVFLPKALAKLNP</sequence>
<evidence type="ECO:0000256" key="3">
    <source>
        <dbReference type="ARBA" id="ARBA00001947"/>
    </source>
</evidence>
<dbReference type="Proteomes" id="UP001374893">
    <property type="component" value="Chromosome"/>
</dbReference>
<evidence type="ECO:0000256" key="8">
    <source>
        <dbReference type="ARBA" id="ARBA00022801"/>
    </source>
</evidence>
<evidence type="ECO:0000256" key="2">
    <source>
        <dbReference type="ARBA" id="ARBA00001946"/>
    </source>
</evidence>
<evidence type="ECO:0000256" key="5">
    <source>
        <dbReference type="ARBA" id="ARBA00022438"/>
    </source>
</evidence>
<dbReference type="GO" id="GO:0004177">
    <property type="term" value="F:aminopeptidase activity"/>
    <property type="evidence" value="ECO:0007669"/>
    <property type="project" value="UniProtKB-KW"/>
</dbReference>
<keyword evidence="5 10" id="KW-0031">Aminopeptidase</keyword>
<evidence type="ECO:0000256" key="1">
    <source>
        <dbReference type="ARBA" id="ARBA00001941"/>
    </source>
</evidence>
<dbReference type="EMBL" id="AP024702">
    <property type="protein sequence ID" value="BCX47201.1"/>
    <property type="molecule type" value="Genomic_DNA"/>
</dbReference>
<evidence type="ECO:0000256" key="4">
    <source>
        <dbReference type="ARBA" id="ARBA00008236"/>
    </source>
</evidence>
<comment type="cofactor">
    <cofactor evidence="1">
        <name>Co(2+)</name>
        <dbReference type="ChEBI" id="CHEBI:48828"/>
    </cofactor>
</comment>
<evidence type="ECO:0000256" key="9">
    <source>
        <dbReference type="ARBA" id="ARBA00023049"/>
    </source>
</evidence>
<dbReference type="InterPro" id="IPR000787">
    <property type="entry name" value="Peptidase_M29"/>
</dbReference>
<accession>A0ABM7RAA6</accession>
<evidence type="ECO:0000256" key="7">
    <source>
        <dbReference type="ARBA" id="ARBA00022723"/>
    </source>
</evidence>
<dbReference type="InterPro" id="IPR052170">
    <property type="entry name" value="M29_Exopeptidase"/>
</dbReference>
<gene>
    <name evidence="10" type="ORF">HAHE_11090</name>
</gene>
<dbReference type="InterPro" id="IPR035097">
    <property type="entry name" value="M29_N-terminal"/>
</dbReference>
<keyword evidence="6" id="KW-0645">Protease</keyword>
<keyword evidence="7" id="KW-0479">Metal-binding</keyword>
<dbReference type="SUPFAM" id="SSF144052">
    <property type="entry name" value="Thermophilic metalloprotease-like"/>
    <property type="match status" value="1"/>
</dbReference>
<evidence type="ECO:0000313" key="11">
    <source>
        <dbReference type="Proteomes" id="UP001374893"/>
    </source>
</evidence>
<dbReference type="PANTHER" id="PTHR34448:SF1">
    <property type="entry name" value="BLL6088 PROTEIN"/>
    <property type="match status" value="1"/>
</dbReference>
<dbReference type="PANTHER" id="PTHR34448">
    <property type="entry name" value="AMINOPEPTIDASE"/>
    <property type="match status" value="1"/>
</dbReference>
<dbReference type="Gene3D" id="3.40.1830.10">
    <property type="entry name" value="Thermophilic metalloprotease (M29)"/>
    <property type="match status" value="1"/>
</dbReference>
<keyword evidence="8" id="KW-0378">Hydrolase</keyword>